<dbReference type="InterPro" id="IPR009003">
    <property type="entry name" value="Peptidase_S1_PA"/>
</dbReference>
<sequence>MEMVLVVDNGQPFETEPTGGQHECEVIYSGREHEAAERKRNWDNCRKNPGHQKFFSREDFVNTYLRRLQSGEKREDLRAMIDLTVKLSVFYVSPDRPDYDKLVKCRQIGRCSLGTGFIRFVSEPKYNKPCFCSKCHGKVARKQWKFKVVTARHVVYNTEEAEKTRVDLFYDDHSCAQDGTMKSVWGLRLPRSKPNRDSCCVLCVTCDESLGERIEYANRCRLVRDKLKPRDLLDIGLLSSSEKDCYPTLIVSHPHGEPKKITVGQLRNLEKDIKNPRIDYNTPTCPGSSGAEVFSSVFRFFSPVHSGTDFKTSTQPNKFKGVTKFSGEQINYGYDWLIG</sequence>
<proteinExistence type="predicted"/>
<reference evidence="1 2" key="1">
    <citation type="journal article" date="2021" name="Elife">
        <title>Chloroplast acquisition without the gene transfer in kleptoplastic sea slugs, Plakobranchus ocellatus.</title>
        <authorList>
            <person name="Maeda T."/>
            <person name="Takahashi S."/>
            <person name="Yoshida T."/>
            <person name="Shimamura S."/>
            <person name="Takaki Y."/>
            <person name="Nagai Y."/>
            <person name="Toyoda A."/>
            <person name="Suzuki Y."/>
            <person name="Arimoto A."/>
            <person name="Ishii H."/>
            <person name="Satoh N."/>
            <person name="Nishiyama T."/>
            <person name="Hasebe M."/>
            <person name="Maruyama T."/>
            <person name="Minagawa J."/>
            <person name="Obokata J."/>
            <person name="Shigenobu S."/>
        </authorList>
    </citation>
    <scope>NUCLEOTIDE SEQUENCE [LARGE SCALE GENOMIC DNA]</scope>
</reference>
<dbReference type="SUPFAM" id="SSF50494">
    <property type="entry name" value="Trypsin-like serine proteases"/>
    <property type="match status" value="1"/>
</dbReference>
<comment type="caution">
    <text evidence="1">The sequence shown here is derived from an EMBL/GenBank/DDBJ whole genome shotgun (WGS) entry which is preliminary data.</text>
</comment>
<dbReference type="EMBL" id="BMAT01011895">
    <property type="protein sequence ID" value="GFR81617.1"/>
    <property type="molecule type" value="Genomic_DNA"/>
</dbReference>
<dbReference type="AlphaFoldDB" id="A0AAV4G873"/>
<dbReference type="Proteomes" id="UP000762676">
    <property type="component" value="Unassembled WGS sequence"/>
</dbReference>
<accession>A0AAV4G873</accession>
<evidence type="ECO:0000313" key="2">
    <source>
        <dbReference type="Proteomes" id="UP000762676"/>
    </source>
</evidence>
<protein>
    <submittedName>
        <fullName evidence="1">Uncharacterized protein</fullName>
    </submittedName>
</protein>
<evidence type="ECO:0000313" key="1">
    <source>
        <dbReference type="EMBL" id="GFR81617.1"/>
    </source>
</evidence>
<keyword evidence="2" id="KW-1185">Reference proteome</keyword>
<organism evidence="1 2">
    <name type="scientific">Elysia marginata</name>
    <dbReference type="NCBI Taxonomy" id="1093978"/>
    <lineage>
        <taxon>Eukaryota</taxon>
        <taxon>Metazoa</taxon>
        <taxon>Spiralia</taxon>
        <taxon>Lophotrochozoa</taxon>
        <taxon>Mollusca</taxon>
        <taxon>Gastropoda</taxon>
        <taxon>Heterobranchia</taxon>
        <taxon>Euthyneura</taxon>
        <taxon>Panpulmonata</taxon>
        <taxon>Sacoglossa</taxon>
        <taxon>Placobranchoidea</taxon>
        <taxon>Plakobranchidae</taxon>
        <taxon>Elysia</taxon>
    </lineage>
</organism>
<name>A0AAV4G873_9GAST</name>
<gene>
    <name evidence="1" type="ORF">ElyMa_005930500</name>
</gene>